<feature type="transmembrane region" description="Helical" evidence="5">
    <location>
        <begin position="104"/>
        <end position="127"/>
    </location>
</feature>
<evidence type="ECO:0000256" key="5">
    <source>
        <dbReference type="SAM" id="Phobius"/>
    </source>
</evidence>
<name>A0A1Q9H363_PHODP</name>
<feature type="transmembrane region" description="Helical" evidence="5">
    <location>
        <begin position="40"/>
        <end position="59"/>
    </location>
</feature>
<sequence>MNHKHITLLNILGLLGITAVLFGGVILQVAWNELPCPLCLLQRIGFGLVMFGFMLNVIYGTQQRHYGIILIGALFGAATALRQVSLHVIPGTPPFGSAILGYHYYTWAFIIFALTVFGVAVLLLLWKKEWQQDNYQISALGRTACLLAMATVLINVISTFIECGPYQCPDNPVSYWLLNLLNS</sequence>
<gene>
    <name evidence="7" type="ORF">IC627_02960</name>
    <name evidence="6" type="ORF">PDPUS_1_02672</name>
</gene>
<keyword evidence="4 5" id="KW-0472">Membrane</keyword>
<dbReference type="GO" id="GO:0016020">
    <property type="term" value="C:membrane"/>
    <property type="evidence" value="ECO:0007669"/>
    <property type="project" value="UniProtKB-SubCell"/>
</dbReference>
<dbReference type="GO" id="GO:0006457">
    <property type="term" value="P:protein folding"/>
    <property type="evidence" value="ECO:0007669"/>
    <property type="project" value="InterPro"/>
</dbReference>
<reference evidence="6" key="1">
    <citation type="journal article" date="2017" name="Genome Announc.">
        <title>Whole-Genome Sequence of Photobacterium damselae subsp. piscicida Strain 91-197, Isolated from Hybrid Striped Bass (Morone sp.) in the United States.</title>
        <authorList>
            <person name="Teru Y."/>
            <person name="Hikima J."/>
            <person name="Kono T."/>
            <person name="Sakai M."/>
            <person name="Takano T."/>
            <person name="Hawke J.P."/>
            <person name="Takeyama H."/>
            <person name="Aoki T."/>
        </authorList>
    </citation>
    <scope>NUCLEOTIDE SEQUENCE</scope>
    <source>
        <strain evidence="6">91-197</strain>
    </source>
</reference>
<feature type="transmembrane region" description="Helical" evidence="5">
    <location>
        <begin position="139"/>
        <end position="161"/>
    </location>
</feature>
<comment type="subcellular location">
    <subcellularLocation>
        <location evidence="1">Membrane</location>
        <topology evidence="1">Multi-pass membrane protein</topology>
    </subcellularLocation>
</comment>
<protein>
    <submittedName>
        <fullName evidence="7">Disulfide bond formation protein B</fullName>
    </submittedName>
</protein>
<keyword evidence="3 5" id="KW-1133">Transmembrane helix</keyword>
<organism evidence="7 9">
    <name type="scientific">Photobacterium damsela subsp. piscicida</name>
    <name type="common">Pasteurella piscicida</name>
    <dbReference type="NCBI Taxonomy" id="38294"/>
    <lineage>
        <taxon>Bacteria</taxon>
        <taxon>Pseudomonadati</taxon>
        <taxon>Pseudomonadota</taxon>
        <taxon>Gammaproteobacteria</taxon>
        <taxon>Vibrionales</taxon>
        <taxon>Vibrionaceae</taxon>
        <taxon>Photobacterium</taxon>
    </lineage>
</organism>
<dbReference type="InterPro" id="IPR023380">
    <property type="entry name" value="DsbB-like_sf"/>
</dbReference>
<dbReference type="InterPro" id="IPR003752">
    <property type="entry name" value="DiS_bond_form_DsbB/BdbC"/>
</dbReference>
<dbReference type="EMBL" id="AP018045">
    <property type="protein sequence ID" value="BAX54046.1"/>
    <property type="molecule type" value="Genomic_DNA"/>
</dbReference>
<evidence type="ECO:0000256" key="4">
    <source>
        <dbReference type="ARBA" id="ARBA00023136"/>
    </source>
</evidence>
<evidence type="ECO:0000256" key="2">
    <source>
        <dbReference type="ARBA" id="ARBA00022692"/>
    </source>
</evidence>
<dbReference type="Proteomes" id="UP000516656">
    <property type="component" value="Chromosome 1"/>
</dbReference>
<dbReference type="SUPFAM" id="SSF158442">
    <property type="entry name" value="DsbB-like"/>
    <property type="match status" value="1"/>
</dbReference>
<dbReference type="Proteomes" id="UP000218676">
    <property type="component" value="Chromosome 1"/>
</dbReference>
<evidence type="ECO:0000256" key="3">
    <source>
        <dbReference type="ARBA" id="ARBA00022989"/>
    </source>
</evidence>
<reference evidence="8" key="2">
    <citation type="submission" date="2017-05" db="EMBL/GenBank/DDBJ databases">
        <title>Whole genome sequence of fish pathogenic bacteria, Photobacterium damselae subsp. piscicida, strain 91-197, isolated from hybrid striped bass (Morone sp.) in USA.</title>
        <authorList>
            <person name="Teru Y."/>
            <person name="Hikima J."/>
            <person name="Kono T."/>
            <person name="Sakai M."/>
            <person name="Takano T."/>
            <person name="Hawke J.P."/>
            <person name="Takeyama H."/>
            <person name="Aoki T."/>
        </authorList>
    </citation>
    <scope>NUCLEOTIDE SEQUENCE [LARGE SCALE GENOMIC DNA]</scope>
    <source>
        <strain evidence="8">91-197</strain>
    </source>
</reference>
<reference evidence="7 9" key="3">
    <citation type="submission" date="2020-09" db="EMBL/GenBank/DDBJ databases">
        <title>Complete, closed and curated genome sequences of Photobacterium damselae subsp. piscicida isolates from Australia indicate localised evolution and additional plasmid-borne pathogenicity mechanisms.</title>
        <authorList>
            <person name="Baseggio L."/>
            <person name="Silayeva O."/>
            <person name="Buller N."/>
            <person name="Landos M."/>
            <person name="Engelstaedter J."/>
            <person name="Barnes A.C."/>
        </authorList>
    </citation>
    <scope>NUCLEOTIDE SEQUENCE [LARGE SCALE GENOMIC DNA]</scope>
    <source>
        <strain evidence="7 9">AS-16-0540-1</strain>
    </source>
</reference>
<dbReference type="Gene3D" id="1.20.1550.10">
    <property type="entry name" value="DsbB-like"/>
    <property type="match status" value="1"/>
</dbReference>
<keyword evidence="2 5" id="KW-0812">Transmembrane</keyword>
<dbReference type="RefSeq" id="WP_044174583.1">
    <property type="nucleotide sequence ID" value="NZ_AP018045.1"/>
</dbReference>
<dbReference type="EMBL" id="CP061854">
    <property type="protein sequence ID" value="QOD57017.1"/>
    <property type="molecule type" value="Genomic_DNA"/>
</dbReference>
<feature type="transmembrane region" description="Helical" evidence="5">
    <location>
        <begin position="7"/>
        <end position="28"/>
    </location>
</feature>
<dbReference type="AlphaFoldDB" id="A0A1Q9H363"/>
<dbReference type="Pfam" id="PF02600">
    <property type="entry name" value="DsbB"/>
    <property type="match status" value="1"/>
</dbReference>
<evidence type="ECO:0000313" key="9">
    <source>
        <dbReference type="Proteomes" id="UP000516656"/>
    </source>
</evidence>
<evidence type="ECO:0000313" key="7">
    <source>
        <dbReference type="EMBL" id="QOD57017.1"/>
    </source>
</evidence>
<evidence type="ECO:0000256" key="1">
    <source>
        <dbReference type="ARBA" id="ARBA00004141"/>
    </source>
</evidence>
<evidence type="ECO:0000313" key="6">
    <source>
        <dbReference type="EMBL" id="BAX54046.1"/>
    </source>
</evidence>
<feature type="transmembrane region" description="Helical" evidence="5">
    <location>
        <begin position="66"/>
        <end position="84"/>
    </location>
</feature>
<proteinExistence type="predicted"/>
<evidence type="ECO:0000313" key="8">
    <source>
        <dbReference type="Proteomes" id="UP000218676"/>
    </source>
</evidence>
<dbReference type="GO" id="GO:0015035">
    <property type="term" value="F:protein-disulfide reductase activity"/>
    <property type="evidence" value="ECO:0007669"/>
    <property type="project" value="InterPro"/>
</dbReference>
<accession>A0A1Q9H363</accession>